<dbReference type="Proteomes" id="UP000534286">
    <property type="component" value="Unassembled WGS sequence"/>
</dbReference>
<dbReference type="InterPro" id="IPR001533">
    <property type="entry name" value="Pterin_deHydtase"/>
</dbReference>
<evidence type="ECO:0000313" key="7">
    <source>
        <dbReference type="Proteomes" id="UP000534286"/>
    </source>
</evidence>
<dbReference type="GO" id="GO:0006729">
    <property type="term" value="P:tetrahydrobiopterin biosynthetic process"/>
    <property type="evidence" value="ECO:0007669"/>
    <property type="project" value="InterPro"/>
</dbReference>
<dbReference type="CDD" id="cd00488">
    <property type="entry name" value="PCD_DCoH"/>
    <property type="match status" value="1"/>
</dbReference>
<dbReference type="EMBL" id="JACHJU010000001">
    <property type="protein sequence ID" value="MBB4940068.1"/>
    <property type="molecule type" value="Genomic_DNA"/>
</dbReference>
<keyword evidence="5 6" id="KW-0456">Lyase</keyword>
<comment type="caution">
    <text evidence="6">The sequence shown here is derived from an EMBL/GenBank/DDBJ whole genome shotgun (WGS) entry which is preliminary data.</text>
</comment>
<sequence length="103" mass="11592">MAIRDPLRSDEVRRRLDALDGWDGDVHQISKTFAVSYDSAIQIVTDIGAAAKELEHRPDIDIRWDRLRIAMTTHTAGDVVTELDFLLATRIDRIAEKYGAVTA</sequence>
<protein>
    <recommendedName>
        <fullName evidence="4">Putative pterin-4-alpha-carbinolamine dehydratase</fullName>
        <ecNumber evidence="3">4.2.1.96</ecNumber>
    </recommendedName>
</protein>
<dbReference type="InterPro" id="IPR036428">
    <property type="entry name" value="PCD_sf"/>
</dbReference>
<dbReference type="RefSeq" id="WP_184755927.1">
    <property type="nucleotide sequence ID" value="NZ_BAABEK010000041.1"/>
</dbReference>
<dbReference type="GO" id="GO:0008124">
    <property type="term" value="F:4-alpha-hydroxytetrahydrobiopterin dehydratase activity"/>
    <property type="evidence" value="ECO:0007669"/>
    <property type="project" value="UniProtKB-EC"/>
</dbReference>
<organism evidence="6 7">
    <name type="scientific">Streptosporangium album</name>
    <dbReference type="NCBI Taxonomy" id="47479"/>
    <lineage>
        <taxon>Bacteria</taxon>
        <taxon>Bacillati</taxon>
        <taxon>Actinomycetota</taxon>
        <taxon>Actinomycetes</taxon>
        <taxon>Streptosporangiales</taxon>
        <taxon>Streptosporangiaceae</taxon>
        <taxon>Streptosporangium</taxon>
    </lineage>
</organism>
<comment type="catalytic activity">
    <reaction evidence="1">
        <text>(4aS,6R)-4a-hydroxy-L-erythro-5,6,7,8-tetrahydrobiopterin = (6R)-L-erythro-6,7-dihydrobiopterin + H2O</text>
        <dbReference type="Rhea" id="RHEA:11920"/>
        <dbReference type="ChEBI" id="CHEBI:15377"/>
        <dbReference type="ChEBI" id="CHEBI:15642"/>
        <dbReference type="ChEBI" id="CHEBI:43120"/>
        <dbReference type="EC" id="4.2.1.96"/>
    </reaction>
</comment>
<evidence type="ECO:0000256" key="3">
    <source>
        <dbReference type="ARBA" id="ARBA00013252"/>
    </source>
</evidence>
<gene>
    <name evidence="6" type="ORF">FHR32_004373</name>
</gene>
<evidence type="ECO:0000313" key="6">
    <source>
        <dbReference type="EMBL" id="MBB4940068.1"/>
    </source>
</evidence>
<evidence type="ECO:0000256" key="5">
    <source>
        <dbReference type="ARBA" id="ARBA00023239"/>
    </source>
</evidence>
<accession>A0A7W7RXG3</accession>
<keyword evidence="7" id="KW-1185">Reference proteome</keyword>
<comment type="similarity">
    <text evidence="2">Belongs to the pterin-4-alpha-carbinolamine dehydratase family.</text>
</comment>
<name>A0A7W7RXG3_9ACTN</name>
<dbReference type="EC" id="4.2.1.96" evidence="3"/>
<reference evidence="6 7" key="1">
    <citation type="submission" date="2020-08" db="EMBL/GenBank/DDBJ databases">
        <title>Sequencing the genomes of 1000 actinobacteria strains.</title>
        <authorList>
            <person name="Klenk H.-P."/>
        </authorList>
    </citation>
    <scope>NUCLEOTIDE SEQUENCE [LARGE SCALE GENOMIC DNA]</scope>
    <source>
        <strain evidence="6 7">DSM 43023</strain>
    </source>
</reference>
<dbReference type="Pfam" id="PF01329">
    <property type="entry name" value="Pterin_4a"/>
    <property type="match status" value="1"/>
</dbReference>
<proteinExistence type="inferred from homology"/>
<dbReference type="SUPFAM" id="SSF55248">
    <property type="entry name" value="PCD-like"/>
    <property type="match status" value="1"/>
</dbReference>
<evidence type="ECO:0000256" key="2">
    <source>
        <dbReference type="ARBA" id="ARBA00006472"/>
    </source>
</evidence>
<evidence type="ECO:0000256" key="1">
    <source>
        <dbReference type="ARBA" id="ARBA00001554"/>
    </source>
</evidence>
<dbReference type="Gene3D" id="3.30.1360.20">
    <property type="entry name" value="Transcriptional coactivator/pterin dehydratase"/>
    <property type="match status" value="1"/>
</dbReference>
<dbReference type="AlphaFoldDB" id="A0A7W7RXG3"/>
<evidence type="ECO:0000256" key="4">
    <source>
        <dbReference type="ARBA" id="ARBA00021735"/>
    </source>
</evidence>